<feature type="binding site" evidence="15">
    <location>
        <position position="103"/>
    </location>
    <ligand>
        <name>substrate</name>
    </ligand>
</feature>
<dbReference type="NCBIfam" id="TIGR00169">
    <property type="entry name" value="leuB"/>
    <property type="match status" value="1"/>
</dbReference>
<feature type="site" description="Important for catalysis" evidence="15">
    <location>
        <position position="138"/>
    </location>
</feature>
<evidence type="ECO:0000256" key="14">
    <source>
        <dbReference type="ARBA" id="ARBA00023304"/>
    </source>
</evidence>
<reference evidence="18 19" key="1">
    <citation type="journal article" date="2011" name="J. Bacteriol.">
        <title>Genome sequence of Methyloversatilis universalis FAM5T, a methylotrophic representative of the order Rhodocyclales.</title>
        <authorList>
            <person name="Kittichotirat W."/>
            <person name="Good N.M."/>
            <person name="Hall R."/>
            <person name="Bringel F."/>
            <person name="Lajus A."/>
            <person name="Medigue C."/>
            <person name="Smalley N.E."/>
            <person name="Beck D."/>
            <person name="Bumgarner R."/>
            <person name="Vuilleumier S."/>
            <person name="Kalyuzhnaya M.G."/>
        </authorList>
    </citation>
    <scope>NUCLEOTIDE SEQUENCE [LARGE SCALE GENOMIC DNA]</scope>
    <source>
        <strain evidence="19">ATCC BAA-1314 / JCM 13912 / FAM5</strain>
    </source>
</reference>
<accession>F5RED8</accession>
<dbReference type="GO" id="GO:0003862">
    <property type="term" value="F:3-isopropylmalate dehydrogenase activity"/>
    <property type="evidence" value="ECO:0007669"/>
    <property type="project" value="UniProtKB-UniRule"/>
</dbReference>
<feature type="site" description="Important for catalysis" evidence="15">
    <location>
        <position position="192"/>
    </location>
</feature>
<dbReference type="PANTHER" id="PTHR42979">
    <property type="entry name" value="3-ISOPROPYLMALATE DEHYDROGENASE"/>
    <property type="match status" value="1"/>
</dbReference>
<comment type="caution">
    <text evidence="18">The sequence shown here is derived from an EMBL/GenBank/DDBJ whole genome shotgun (WGS) entry which is preliminary data.</text>
</comment>
<gene>
    <name evidence="15" type="primary">leuB</name>
    <name evidence="18" type="ORF">METUNv1_02658</name>
</gene>
<evidence type="ECO:0000256" key="1">
    <source>
        <dbReference type="ARBA" id="ARBA00000624"/>
    </source>
</evidence>
<comment type="subunit">
    <text evidence="6 15 16">Homodimer.</text>
</comment>
<dbReference type="InterPro" id="IPR024084">
    <property type="entry name" value="IsoPropMal-DH-like_dom"/>
</dbReference>
<comment type="similarity">
    <text evidence="5 15">Belongs to the isocitrate and isopropylmalate dehydrogenases family. LeuB type 1 subfamily.</text>
</comment>
<dbReference type="eggNOG" id="COG0473">
    <property type="taxonomic scope" value="Bacteria"/>
</dbReference>
<comment type="subcellular location">
    <subcellularLocation>
        <location evidence="3 15">Cytoplasm</location>
    </subcellularLocation>
</comment>
<keyword evidence="9 15" id="KW-0028">Amino-acid biosynthesis</keyword>
<evidence type="ECO:0000256" key="7">
    <source>
        <dbReference type="ARBA" id="ARBA00022430"/>
    </source>
</evidence>
<evidence type="ECO:0000256" key="16">
    <source>
        <dbReference type="RuleBase" id="RU004445"/>
    </source>
</evidence>
<keyword evidence="15" id="KW-0464">Manganese</keyword>
<dbReference type="RefSeq" id="WP_008062452.1">
    <property type="nucleotide sequence ID" value="NZ_AFHG01000052.1"/>
</dbReference>
<evidence type="ECO:0000256" key="15">
    <source>
        <dbReference type="HAMAP-Rule" id="MF_01033"/>
    </source>
</evidence>
<evidence type="ECO:0000256" key="10">
    <source>
        <dbReference type="ARBA" id="ARBA00022723"/>
    </source>
</evidence>
<feature type="binding site" evidence="15">
    <location>
        <position position="248"/>
    </location>
    <ligand>
        <name>Mg(2+)</name>
        <dbReference type="ChEBI" id="CHEBI:18420"/>
    </ligand>
</feature>
<evidence type="ECO:0000256" key="13">
    <source>
        <dbReference type="ARBA" id="ARBA00023027"/>
    </source>
</evidence>
<dbReference type="EMBL" id="AFHG01000052">
    <property type="protein sequence ID" value="EGK71269.1"/>
    <property type="molecule type" value="Genomic_DNA"/>
</dbReference>
<comment type="catalytic activity">
    <reaction evidence="1 15 16">
        <text>(2R,3S)-3-isopropylmalate + NAD(+) = 4-methyl-2-oxopentanoate + CO2 + NADH</text>
        <dbReference type="Rhea" id="RHEA:32271"/>
        <dbReference type="ChEBI" id="CHEBI:16526"/>
        <dbReference type="ChEBI" id="CHEBI:17865"/>
        <dbReference type="ChEBI" id="CHEBI:35121"/>
        <dbReference type="ChEBI" id="CHEBI:57540"/>
        <dbReference type="ChEBI" id="CHEBI:57945"/>
        <dbReference type="EC" id="1.1.1.85"/>
    </reaction>
</comment>
<dbReference type="STRING" id="1000565.METUNv1_02658"/>
<comment type="pathway">
    <text evidence="4 15 16">Amino-acid biosynthesis; L-leucine biosynthesis; L-leucine from 3-methyl-2-oxobutanoate: step 3/4.</text>
</comment>
<evidence type="ECO:0000256" key="8">
    <source>
        <dbReference type="ARBA" id="ARBA00022490"/>
    </source>
</evidence>
<evidence type="ECO:0000256" key="4">
    <source>
        <dbReference type="ARBA" id="ARBA00004762"/>
    </source>
</evidence>
<dbReference type="SMART" id="SM01329">
    <property type="entry name" value="Iso_dh"/>
    <property type="match status" value="1"/>
</dbReference>
<comment type="function">
    <text evidence="15 16">Catalyzes the oxidation of 3-carboxy-2-hydroxy-4-methylpentanoate (3-isopropylmalate) to 3-carboxy-4-methyl-2-oxopentanoate. The product decarboxylates to 4-methyl-2 oxopentanoate.</text>
</comment>
<dbReference type="UniPathway" id="UPA00048">
    <property type="reaction ID" value="UER00072"/>
</dbReference>
<dbReference type="Gene3D" id="3.40.718.10">
    <property type="entry name" value="Isopropylmalate Dehydrogenase"/>
    <property type="match status" value="1"/>
</dbReference>
<evidence type="ECO:0000256" key="6">
    <source>
        <dbReference type="ARBA" id="ARBA00011738"/>
    </source>
</evidence>
<feature type="binding site" evidence="15">
    <location>
        <position position="93"/>
    </location>
    <ligand>
        <name>substrate</name>
    </ligand>
</feature>
<evidence type="ECO:0000256" key="9">
    <source>
        <dbReference type="ARBA" id="ARBA00022605"/>
    </source>
</evidence>
<keyword evidence="10 15" id="KW-0479">Metal-binding</keyword>
<evidence type="ECO:0000256" key="12">
    <source>
        <dbReference type="ARBA" id="ARBA00023002"/>
    </source>
</evidence>
<evidence type="ECO:0000256" key="2">
    <source>
        <dbReference type="ARBA" id="ARBA00001936"/>
    </source>
</evidence>
<dbReference type="Proteomes" id="UP000005019">
    <property type="component" value="Unassembled WGS sequence"/>
</dbReference>
<comment type="cofactor">
    <cofactor evidence="15 16">
        <name>Mg(2+)</name>
        <dbReference type="ChEBI" id="CHEBI:18420"/>
    </cofactor>
    <cofactor evidence="15 16">
        <name>Mn(2+)</name>
        <dbReference type="ChEBI" id="CHEBI:29035"/>
    </cofactor>
    <text evidence="15 16">Binds 1 Mg(2+) or Mn(2+) ion per subunit.</text>
</comment>
<dbReference type="HAMAP" id="MF_01033">
    <property type="entry name" value="LeuB_type1"/>
    <property type="match status" value="1"/>
</dbReference>
<dbReference type="FunFam" id="3.40.718.10:FF:000028">
    <property type="entry name" value="3-isopropylmalate dehydrogenase"/>
    <property type="match status" value="1"/>
</dbReference>
<evidence type="ECO:0000256" key="3">
    <source>
        <dbReference type="ARBA" id="ARBA00004496"/>
    </source>
</evidence>
<keyword evidence="14 15" id="KW-0100">Branched-chain amino acid biosynthesis</keyword>
<evidence type="ECO:0000256" key="11">
    <source>
        <dbReference type="ARBA" id="ARBA00022842"/>
    </source>
</evidence>
<name>F5RED8_METUF</name>
<organism evidence="18 19">
    <name type="scientific">Methyloversatilis universalis (strain ATCC BAA-1314 / DSM 25237 / JCM 13912 / CCUG 52030 / FAM5)</name>
    <dbReference type="NCBI Taxonomy" id="1000565"/>
    <lineage>
        <taxon>Bacteria</taxon>
        <taxon>Pseudomonadati</taxon>
        <taxon>Pseudomonadota</taxon>
        <taxon>Betaproteobacteria</taxon>
        <taxon>Nitrosomonadales</taxon>
        <taxon>Sterolibacteriaceae</taxon>
        <taxon>Methyloversatilis</taxon>
    </lineage>
</organism>
<dbReference type="GO" id="GO:0009098">
    <property type="term" value="P:L-leucine biosynthetic process"/>
    <property type="evidence" value="ECO:0007669"/>
    <property type="project" value="UniProtKB-UniRule"/>
</dbReference>
<feature type="binding site" evidence="15">
    <location>
        <position position="252"/>
    </location>
    <ligand>
        <name>Mg(2+)</name>
        <dbReference type="ChEBI" id="CHEBI:18420"/>
    </ligand>
</feature>
<keyword evidence="11 15" id="KW-0460">Magnesium</keyword>
<evidence type="ECO:0000313" key="18">
    <source>
        <dbReference type="EMBL" id="EGK71269.1"/>
    </source>
</evidence>
<keyword evidence="12 15" id="KW-0560">Oxidoreductase</keyword>
<proteinExistence type="inferred from homology"/>
<feature type="binding site" evidence="15">
    <location>
        <position position="131"/>
    </location>
    <ligand>
        <name>substrate</name>
    </ligand>
</feature>
<feature type="binding site" evidence="15">
    <location>
        <begin position="282"/>
        <end position="294"/>
    </location>
    <ligand>
        <name>NAD(+)</name>
        <dbReference type="ChEBI" id="CHEBI:57540"/>
    </ligand>
</feature>
<comment type="cofactor">
    <cofactor evidence="2">
        <name>Mn(2+)</name>
        <dbReference type="ChEBI" id="CHEBI:29035"/>
    </cofactor>
</comment>
<feature type="binding site" evidence="15">
    <location>
        <begin position="73"/>
        <end position="86"/>
    </location>
    <ligand>
        <name>NAD(+)</name>
        <dbReference type="ChEBI" id="CHEBI:57540"/>
    </ligand>
</feature>
<dbReference type="AlphaFoldDB" id="F5RED8"/>
<keyword evidence="7 15" id="KW-0432">Leucine biosynthesis</keyword>
<evidence type="ECO:0000256" key="5">
    <source>
        <dbReference type="ARBA" id="ARBA00008319"/>
    </source>
</evidence>
<dbReference type="GO" id="GO:0051287">
    <property type="term" value="F:NAD binding"/>
    <property type="evidence" value="ECO:0007669"/>
    <property type="project" value="InterPro"/>
</dbReference>
<dbReference type="InterPro" id="IPR019818">
    <property type="entry name" value="IsoCit/isopropylmalate_DH_CS"/>
</dbReference>
<dbReference type="Pfam" id="PF00180">
    <property type="entry name" value="Iso_dh"/>
    <property type="match status" value="1"/>
</dbReference>
<dbReference type="InterPro" id="IPR004429">
    <property type="entry name" value="Isopropylmalate_DH"/>
</dbReference>
<dbReference type="EC" id="1.1.1.85" evidence="15"/>
<dbReference type="PANTHER" id="PTHR42979:SF1">
    <property type="entry name" value="3-ISOPROPYLMALATE DEHYDROGENASE"/>
    <property type="match status" value="1"/>
</dbReference>
<evidence type="ECO:0000259" key="17">
    <source>
        <dbReference type="SMART" id="SM01329"/>
    </source>
</evidence>
<dbReference type="OrthoDB" id="9806254at2"/>
<dbReference type="GO" id="GO:0005829">
    <property type="term" value="C:cytosol"/>
    <property type="evidence" value="ECO:0007669"/>
    <property type="project" value="TreeGrafter"/>
</dbReference>
<feature type="binding site" evidence="15">
    <location>
        <position position="224"/>
    </location>
    <ligand>
        <name>Mg(2+)</name>
        <dbReference type="ChEBI" id="CHEBI:18420"/>
    </ligand>
</feature>
<dbReference type="GO" id="GO:0000287">
    <property type="term" value="F:magnesium ion binding"/>
    <property type="evidence" value="ECO:0007669"/>
    <property type="project" value="InterPro"/>
</dbReference>
<keyword evidence="13 15" id="KW-0520">NAD</keyword>
<dbReference type="SUPFAM" id="SSF53659">
    <property type="entry name" value="Isocitrate/Isopropylmalate dehydrogenase-like"/>
    <property type="match status" value="1"/>
</dbReference>
<dbReference type="PROSITE" id="PS00470">
    <property type="entry name" value="IDH_IMDH"/>
    <property type="match status" value="1"/>
</dbReference>
<keyword evidence="19" id="KW-1185">Reference proteome</keyword>
<keyword evidence="8 15" id="KW-0963">Cytoplasm</keyword>
<sequence length="357" mass="38676">MKVCVLAGDGIGPEITAEALRVLEALRADGLKIEFEHALLGGRAVDATGDPYPEATSKLAREADAILLGAVGGPKWDTLPREQRPERGLLRIRSELGVFANLRPAILYPELANASSLKPEIVSGLDILIVRELTGDIYFGQPRGIEVRDTQWGEQRVGWNTMIYAEEEIRRIGRVAFEAARKRGKKLCSVDKMNVLECTQLWREVMIDLSKDYPDVELSHMLVDNAAMQLVKAPKQFDVVVTGNMFGDILSDEASMLTGSIGMLPSASLDANNKGLYEPSHGSAPDIAGQGVANPLATILSAAMMLRYSFGNEAAAVRIENAVRKVLAQGYRTGDIFEPGTTRVGTKQMGDAVLAAL</sequence>
<feature type="domain" description="Isopropylmalate dehydrogenase-like" evidence="17">
    <location>
        <begin position="2"/>
        <end position="353"/>
    </location>
</feature>
<evidence type="ECO:0000313" key="19">
    <source>
        <dbReference type="Proteomes" id="UP000005019"/>
    </source>
</evidence>
<protein>
    <recommendedName>
        <fullName evidence="15">3-isopropylmalate dehydrogenase</fullName>
        <ecNumber evidence="15">1.1.1.85</ecNumber>
    </recommendedName>
    <alternativeName>
        <fullName evidence="15">3-IPM-DH</fullName>
    </alternativeName>
    <alternativeName>
        <fullName evidence="15">Beta-IPM dehydrogenase</fullName>
        <shortName evidence="15">IMDH</shortName>
    </alternativeName>
</protein>
<feature type="binding site" evidence="15">
    <location>
        <position position="224"/>
    </location>
    <ligand>
        <name>substrate</name>
    </ligand>
</feature>